<dbReference type="Proteomes" id="UP001279734">
    <property type="component" value="Unassembled WGS sequence"/>
</dbReference>
<organism evidence="2 3">
    <name type="scientific">Nepenthes gracilis</name>
    <name type="common">Slender pitcher plant</name>
    <dbReference type="NCBI Taxonomy" id="150966"/>
    <lineage>
        <taxon>Eukaryota</taxon>
        <taxon>Viridiplantae</taxon>
        <taxon>Streptophyta</taxon>
        <taxon>Embryophyta</taxon>
        <taxon>Tracheophyta</taxon>
        <taxon>Spermatophyta</taxon>
        <taxon>Magnoliopsida</taxon>
        <taxon>eudicotyledons</taxon>
        <taxon>Gunneridae</taxon>
        <taxon>Pentapetalae</taxon>
        <taxon>Caryophyllales</taxon>
        <taxon>Nepenthaceae</taxon>
        <taxon>Nepenthes</taxon>
    </lineage>
</organism>
<accession>A0AAD3TN44</accession>
<dbReference type="EMBL" id="BSYO01000054">
    <property type="protein sequence ID" value="GMH32042.1"/>
    <property type="molecule type" value="Genomic_DNA"/>
</dbReference>
<name>A0AAD3TN44_NEPGR</name>
<keyword evidence="3" id="KW-1185">Reference proteome</keyword>
<keyword evidence="1" id="KW-0472">Membrane</keyword>
<keyword evidence="1" id="KW-0812">Transmembrane</keyword>
<evidence type="ECO:0000313" key="2">
    <source>
        <dbReference type="EMBL" id="GMH32042.1"/>
    </source>
</evidence>
<sequence length="75" mass="8234">MQDLVYRLALWDYRSLMSCSVGLAKHDTYSAGHSLWSFLRCSCSFAVLVATCGVLMCISVGSLLHCEGLGAAYFF</sequence>
<reference evidence="2" key="1">
    <citation type="submission" date="2023-05" db="EMBL/GenBank/DDBJ databases">
        <title>Nepenthes gracilis genome sequencing.</title>
        <authorList>
            <person name="Fukushima K."/>
        </authorList>
    </citation>
    <scope>NUCLEOTIDE SEQUENCE</scope>
    <source>
        <strain evidence="2">SING2019-196</strain>
    </source>
</reference>
<feature type="transmembrane region" description="Helical" evidence="1">
    <location>
        <begin position="45"/>
        <end position="65"/>
    </location>
</feature>
<gene>
    <name evidence="2" type="ORF">Nepgr_033886</name>
</gene>
<comment type="caution">
    <text evidence="2">The sequence shown here is derived from an EMBL/GenBank/DDBJ whole genome shotgun (WGS) entry which is preliminary data.</text>
</comment>
<protein>
    <submittedName>
        <fullName evidence="2">Uncharacterized protein</fullName>
    </submittedName>
</protein>
<dbReference type="AlphaFoldDB" id="A0AAD3TN44"/>
<keyword evidence="1" id="KW-1133">Transmembrane helix</keyword>
<evidence type="ECO:0000256" key="1">
    <source>
        <dbReference type="SAM" id="Phobius"/>
    </source>
</evidence>
<proteinExistence type="predicted"/>
<evidence type="ECO:0000313" key="3">
    <source>
        <dbReference type="Proteomes" id="UP001279734"/>
    </source>
</evidence>